<dbReference type="GO" id="GO:0005542">
    <property type="term" value="F:folic acid binding"/>
    <property type="evidence" value="ECO:0007669"/>
    <property type="project" value="InterPro"/>
</dbReference>
<dbReference type="SMART" id="SM01222">
    <property type="entry name" value="FTCD_N"/>
    <property type="match status" value="1"/>
</dbReference>
<reference evidence="2 3" key="1">
    <citation type="submission" date="2022-01" db="EMBL/GenBank/DDBJ databases">
        <authorList>
            <person name="Xiong W."/>
            <person name="Schranz E."/>
        </authorList>
    </citation>
    <scope>NUCLEOTIDE SEQUENCE [LARGE SCALE GENOMIC DNA]</scope>
</reference>
<organism evidence="2 3">
    <name type="scientific">Lactuca virosa</name>
    <dbReference type="NCBI Taxonomy" id="75947"/>
    <lineage>
        <taxon>Eukaryota</taxon>
        <taxon>Viridiplantae</taxon>
        <taxon>Streptophyta</taxon>
        <taxon>Embryophyta</taxon>
        <taxon>Tracheophyta</taxon>
        <taxon>Spermatophyta</taxon>
        <taxon>Magnoliopsida</taxon>
        <taxon>eudicotyledons</taxon>
        <taxon>Gunneridae</taxon>
        <taxon>Pentapetalae</taxon>
        <taxon>asterids</taxon>
        <taxon>campanulids</taxon>
        <taxon>Asterales</taxon>
        <taxon>Asteraceae</taxon>
        <taxon>Cichorioideae</taxon>
        <taxon>Cichorieae</taxon>
        <taxon>Lactucinae</taxon>
        <taxon>Lactuca</taxon>
    </lineage>
</organism>
<dbReference type="Proteomes" id="UP001157418">
    <property type="component" value="Unassembled WGS sequence"/>
</dbReference>
<evidence type="ECO:0000259" key="1">
    <source>
        <dbReference type="SMART" id="SM01222"/>
    </source>
</evidence>
<dbReference type="PANTHER" id="PTHR12234">
    <property type="entry name" value="FORMIMINOTRANSFERASE-CYCLODEAMINASE"/>
    <property type="match status" value="1"/>
</dbReference>
<evidence type="ECO:0000313" key="2">
    <source>
        <dbReference type="EMBL" id="CAH1433679.1"/>
    </source>
</evidence>
<dbReference type="InterPro" id="IPR022384">
    <property type="entry name" value="FormiminoTrfase_cat_dom_sf"/>
</dbReference>
<dbReference type="InterPro" id="IPR051623">
    <property type="entry name" value="FTCD"/>
</dbReference>
<accession>A0AAU9N6G2</accession>
<sequence>MRSLHLTAPLRQVPITAIVAVFLQSSPSTYSRTSSLLPFKLRSSSPTKIVKTAEQIDHRSSHTIKQSSNESKMLKSMFSCCKVYISETRNKSALESIEQAAKLFPGAAIVNKFEDEKYNRVGYTLVSKHSPDSCPLKHAVFSMVKSAFEAIDFGLHTGTHPRLGVVDHICFHPLASTSLEQVAGIAKALAVDIGSILKVPTYTYGAAHDTERTLDSIRRSLGYFNPNTTTHHWSGGPRSMVLPLKPDHGPAHAVQSKGVITIGATKWVDNYNVPVFSADMATVRRIAKRVSQRGGGLTSVQSMALVHGEVIEVACNLLDPGAVGGDRVQGAVEKVGLEEGVVVGKGYFTDLSQEEIIQSYLDLNCA</sequence>
<comment type="caution">
    <text evidence="2">The sequence shown here is derived from an EMBL/GenBank/DDBJ whole genome shotgun (WGS) entry which is preliminary data.</text>
</comment>
<feature type="domain" description="Formiminotransferase N-terminal subdomain" evidence="1">
    <location>
        <begin position="77"/>
        <end position="266"/>
    </location>
</feature>
<dbReference type="AlphaFoldDB" id="A0AAU9N6G2"/>
<evidence type="ECO:0000313" key="3">
    <source>
        <dbReference type="Proteomes" id="UP001157418"/>
    </source>
</evidence>
<dbReference type="GO" id="GO:0016740">
    <property type="term" value="F:transferase activity"/>
    <property type="evidence" value="ECO:0007669"/>
    <property type="project" value="InterPro"/>
</dbReference>
<dbReference type="InterPro" id="IPR012886">
    <property type="entry name" value="Formiminotransferase_N"/>
</dbReference>
<dbReference type="Gene3D" id="3.30.990.10">
    <property type="entry name" value="Formiminotransferase, N-terminal subdomain"/>
    <property type="match status" value="1"/>
</dbReference>
<keyword evidence="3" id="KW-1185">Reference proteome</keyword>
<dbReference type="PANTHER" id="PTHR12234:SF1">
    <property type="entry name" value="FORMIMINOTRANSFERASE N-TERMINAL SUBDOMAIN-CONTAINING PROTEIN"/>
    <property type="match status" value="1"/>
</dbReference>
<dbReference type="Gene3D" id="3.30.70.670">
    <property type="entry name" value="Formiminotransferase, C-terminal subdomain"/>
    <property type="match status" value="1"/>
</dbReference>
<dbReference type="Pfam" id="PF07837">
    <property type="entry name" value="FTCD_N"/>
    <property type="match status" value="1"/>
</dbReference>
<name>A0AAU9N6G2_9ASTR</name>
<proteinExistence type="predicted"/>
<dbReference type="SUPFAM" id="SSF55116">
    <property type="entry name" value="Formiminotransferase domain of formiminotransferase-cyclodeaminase"/>
    <property type="match status" value="1"/>
</dbReference>
<dbReference type="InterPro" id="IPR037070">
    <property type="entry name" value="Formiminotransferase_C_sf"/>
</dbReference>
<protein>
    <recommendedName>
        <fullName evidence="1">Formiminotransferase N-terminal subdomain domain-containing protein</fullName>
    </recommendedName>
</protein>
<dbReference type="InterPro" id="IPR037064">
    <property type="entry name" value="Formiminotransferase_N_sf"/>
</dbReference>
<dbReference type="EMBL" id="CAKMRJ010003334">
    <property type="protein sequence ID" value="CAH1433679.1"/>
    <property type="molecule type" value="Genomic_DNA"/>
</dbReference>
<gene>
    <name evidence="2" type="ORF">LVIROSA_LOCUS20260</name>
</gene>